<dbReference type="PANTHER" id="PTHR33932:SF4">
    <property type="entry name" value="NA(+)_H(+) ANTIPORTER SUBUNIT B"/>
    <property type="match status" value="1"/>
</dbReference>
<accession>A0A428ZU62</accession>
<evidence type="ECO:0000256" key="3">
    <source>
        <dbReference type="ARBA" id="ARBA00022475"/>
    </source>
</evidence>
<feature type="transmembrane region" description="Helical" evidence="7">
    <location>
        <begin position="72"/>
        <end position="88"/>
    </location>
</feature>
<comment type="subcellular location">
    <subcellularLocation>
        <location evidence="1">Cell membrane</location>
        <topology evidence="1">Multi-pass membrane protein</topology>
    </subcellularLocation>
</comment>
<proteinExistence type="inferred from homology"/>
<feature type="domain" description="Na+/H+ antiporter MnhB subunit-related protein" evidence="8">
    <location>
        <begin position="106"/>
        <end position="227"/>
    </location>
</feature>
<keyword evidence="6 7" id="KW-0472">Membrane</keyword>
<dbReference type="EMBL" id="QHKI01000001">
    <property type="protein sequence ID" value="RSM91624.1"/>
    <property type="molecule type" value="Genomic_DNA"/>
</dbReference>
<evidence type="ECO:0000313" key="10">
    <source>
        <dbReference type="Proteomes" id="UP000287547"/>
    </source>
</evidence>
<evidence type="ECO:0000256" key="2">
    <source>
        <dbReference type="ARBA" id="ARBA00009425"/>
    </source>
</evidence>
<dbReference type="OrthoDB" id="3476978at2"/>
<dbReference type="GO" id="GO:0005886">
    <property type="term" value="C:plasma membrane"/>
    <property type="evidence" value="ECO:0007669"/>
    <property type="project" value="UniProtKB-SubCell"/>
</dbReference>
<dbReference type="RefSeq" id="WP_037260379.1">
    <property type="nucleotide sequence ID" value="NZ_QHKI01000001.1"/>
</dbReference>
<dbReference type="InterPro" id="IPR050622">
    <property type="entry name" value="CPA3_antiporter_subunitB"/>
</dbReference>
<dbReference type="Pfam" id="PF04039">
    <property type="entry name" value="MnhB"/>
    <property type="match status" value="1"/>
</dbReference>
<feature type="transmembrane region" description="Helical" evidence="7">
    <location>
        <begin position="108"/>
        <end position="128"/>
    </location>
</feature>
<evidence type="ECO:0000256" key="1">
    <source>
        <dbReference type="ARBA" id="ARBA00004651"/>
    </source>
</evidence>
<name>A0A428ZU62_KIBAR</name>
<evidence type="ECO:0000259" key="8">
    <source>
        <dbReference type="Pfam" id="PF04039"/>
    </source>
</evidence>
<reference evidence="9 10" key="1">
    <citation type="submission" date="2018-05" db="EMBL/GenBank/DDBJ databases">
        <title>Evolution of GPA BGCs.</title>
        <authorList>
            <person name="Waglechner N."/>
            <person name="Wright G.D."/>
        </authorList>
    </citation>
    <scope>NUCLEOTIDE SEQUENCE [LARGE SCALE GENOMIC DNA]</scope>
    <source>
        <strain evidence="9 10">A82846</strain>
    </source>
</reference>
<keyword evidence="3" id="KW-1003">Cell membrane</keyword>
<evidence type="ECO:0000256" key="5">
    <source>
        <dbReference type="ARBA" id="ARBA00022989"/>
    </source>
</evidence>
<feature type="transmembrane region" description="Helical" evidence="7">
    <location>
        <begin position="213"/>
        <end position="234"/>
    </location>
</feature>
<comment type="caution">
    <text evidence="9">The sequence shown here is derived from an EMBL/GenBank/DDBJ whole genome shotgun (WGS) entry which is preliminary data.</text>
</comment>
<feature type="transmembrane region" description="Helical" evidence="7">
    <location>
        <begin position="173"/>
        <end position="193"/>
    </location>
</feature>
<keyword evidence="4 7" id="KW-0812">Transmembrane</keyword>
<evidence type="ECO:0000256" key="7">
    <source>
        <dbReference type="SAM" id="Phobius"/>
    </source>
</evidence>
<feature type="transmembrane region" description="Helical" evidence="7">
    <location>
        <begin position="134"/>
        <end position="152"/>
    </location>
</feature>
<organism evidence="9 10">
    <name type="scientific">Kibdelosporangium aridum</name>
    <dbReference type="NCBI Taxonomy" id="2030"/>
    <lineage>
        <taxon>Bacteria</taxon>
        <taxon>Bacillati</taxon>
        <taxon>Actinomycetota</taxon>
        <taxon>Actinomycetes</taxon>
        <taxon>Pseudonocardiales</taxon>
        <taxon>Pseudonocardiaceae</taxon>
        <taxon>Kibdelosporangium</taxon>
    </lineage>
</organism>
<sequence length="243" mass="25435">MSRRVRIALFLTAASGLAVVLAMAFLAAPPFGESWHPYRDSAVAIALRQATSNVVSSINFDLRAMDTLGEETILFASVIGAATLLRLGDDEVRRPESRARPVIPTVRVLGWLLLPVALLLGVDVIAHGQLTPGGGFQGGVVVATGVHLLYVAGSYRALRKLRPLDWYTYAESVGVGAFVGLGCLGILTGSAFLANVLPKGEFGDLFSGGTVGILSVAVGLEVAAAVVVLLAQFLEQAIAVVRK</sequence>
<protein>
    <submittedName>
        <fullName evidence="9">Sodium:proton antiporter</fullName>
    </submittedName>
</protein>
<evidence type="ECO:0000256" key="6">
    <source>
        <dbReference type="ARBA" id="ARBA00023136"/>
    </source>
</evidence>
<comment type="similarity">
    <text evidence="2">Belongs to the CPA3 antiporters (TC 2.A.63) subunit B family.</text>
</comment>
<dbReference type="AlphaFoldDB" id="A0A428ZU62"/>
<dbReference type="Proteomes" id="UP000287547">
    <property type="component" value="Unassembled WGS sequence"/>
</dbReference>
<evidence type="ECO:0000313" key="9">
    <source>
        <dbReference type="EMBL" id="RSM91624.1"/>
    </source>
</evidence>
<keyword evidence="5 7" id="KW-1133">Transmembrane helix</keyword>
<evidence type="ECO:0000256" key="4">
    <source>
        <dbReference type="ARBA" id="ARBA00022692"/>
    </source>
</evidence>
<dbReference type="PANTHER" id="PTHR33932">
    <property type="entry name" value="NA(+)/H(+) ANTIPORTER SUBUNIT B"/>
    <property type="match status" value="1"/>
</dbReference>
<gene>
    <name evidence="9" type="ORF">DMH04_01185</name>
</gene>
<dbReference type="InterPro" id="IPR007182">
    <property type="entry name" value="MnhB"/>
</dbReference>